<evidence type="ECO:0000256" key="4">
    <source>
        <dbReference type="ARBA" id="ARBA00022692"/>
    </source>
</evidence>
<dbReference type="STRING" id="1745343.A0A2J6PUU7"/>
<feature type="transmembrane region" description="Helical" evidence="9">
    <location>
        <begin position="739"/>
        <end position="759"/>
    </location>
</feature>
<keyword evidence="7 9" id="KW-1133">Transmembrane helix</keyword>
<dbReference type="Gene3D" id="3.40.50.300">
    <property type="entry name" value="P-loop containing nucleotide triphosphate hydrolases"/>
    <property type="match status" value="2"/>
</dbReference>
<accession>A0A2J6PUU7</accession>
<keyword evidence="3" id="KW-0813">Transport</keyword>
<name>A0A2J6PUU7_9HELO</name>
<reference evidence="11 12" key="1">
    <citation type="submission" date="2016-05" db="EMBL/GenBank/DDBJ databases">
        <title>A degradative enzymes factory behind the ericoid mycorrhizal symbiosis.</title>
        <authorList>
            <consortium name="DOE Joint Genome Institute"/>
            <person name="Martino E."/>
            <person name="Morin E."/>
            <person name="Grelet G."/>
            <person name="Kuo A."/>
            <person name="Kohler A."/>
            <person name="Daghino S."/>
            <person name="Barry K."/>
            <person name="Choi C."/>
            <person name="Cichocki N."/>
            <person name="Clum A."/>
            <person name="Copeland A."/>
            <person name="Hainaut M."/>
            <person name="Haridas S."/>
            <person name="Labutti K."/>
            <person name="Lindquist E."/>
            <person name="Lipzen A."/>
            <person name="Khouja H.-R."/>
            <person name="Murat C."/>
            <person name="Ohm R."/>
            <person name="Olson A."/>
            <person name="Spatafora J."/>
            <person name="Veneault-Fourrey C."/>
            <person name="Henrissat B."/>
            <person name="Grigoriev I."/>
            <person name="Martin F."/>
            <person name="Perotto S."/>
        </authorList>
    </citation>
    <scope>NUCLEOTIDE SEQUENCE [LARGE SCALE GENOMIC DNA]</scope>
    <source>
        <strain evidence="11 12">UAMH 7357</strain>
    </source>
</reference>
<dbReference type="GO" id="GO:0016020">
    <property type="term" value="C:membrane"/>
    <property type="evidence" value="ECO:0007669"/>
    <property type="project" value="UniProtKB-SubCell"/>
</dbReference>
<keyword evidence="12" id="KW-1185">Reference proteome</keyword>
<dbReference type="SMART" id="SM00382">
    <property type="entry name" value="AAA"/>
    <property type="match status" value="2"/>
</dbReference>
<organism evidence="11 12">
    <name type="scientific">Hyaloscypha hepaticicola</name>
    <dbReference type="NCBI Taxonomy" id="2082293"/>
    <lineage>
        <taxon>Eukaryota</taxon>
        <taxon>Fungi</taxon>
        <taxon>Dikarya</taxon>
        <taxon>Ascomycota</taxon>
        <taxon>Pezizomycotina</taxon>
        <taxon>Leotiomycetes</taxon>
        <taxon>Helotiales</taxon>
        <taxon>Hyaloscyphaceae</taxon>
        <taxon>Hyaloscypha</taxon>
    </lineage>
</organism>
<feature type="transmembrane region" description="Helical" evidence="9">
    <location>
        <begin position="1259"/>
        <end position="1289"/>
    </location>
</feature>
<proteinExistence type="inferred from homology"/>
<dbReference type="PANTHER" id="PTHR19241">
    <property type="entry name" value="ATP-BINDING CASSETTE TRANSPORTER"/>
    <property type="match status" value="1"/>
</dbReference>
<evidence type="ECO:0000259" key="10">
    <source>
        <dbReference type="PROSITE" id="PS50893"/>
    </source>
</evidence>
<dbReference type="EMBL" id="KZ613497">
    <property type="protein sequence ID" value="PMD17803.1"/>
    <property type="molecule type" value="Genomic_DNA"/>
</dbReference>
<feature type="transmembrane region" description="Helical" evidence="9">
    <location>
        <begin position="1462"/>
        <end position="1481"/>
    </location>
</feature>
<evidence type="ECO:0000313" key="12">
    <source>
        <dbReference type="Proteomes" id="UP000235672"/>
    </source>
</evidence>
<feature type="transmembrane region" description="Helical" evidence="9">
    <location>
        <begin position="568"/>
        <end position="590"/>
    </location>
</feature>
<feature type="transmembrane region" description="Helical" evidence="9">
    <location>
        <begin position="602"/>
        <end position="625"/>
    </location>
</feature>
<feature type="domain" description="ABC transporter" evidence="10">
    <location>
        <begin position="850"/>
        <end position="1093"/>
    </location>
</feature>
<comment type="similarity">
    <text evidence="2">Belongs to the ABC transporter superfamily. ABCG family. PDR (TC 3.A.1.205) subfamily.</text>
</comment>
<dbReference type="InterPro" id="IPR027417">
    <property type="entry name" value="P-loop_NTPase"/>
</dbReference>
<evidence type="ECO:0000313" key="11">
    <source>
        <dbReference type="EMBL" id="PMD17803.1"/>
    </source>
</evidence>
<dbReference type="CDD" id="cd03233">
    <property type="entry name" value="ABCG_PDR_domain1"/>
    <property type="match status" value="1"/>
</dbReference>
<dbReference type="Pfam" id="PF14510">
    <property type="entry name" value="ABC_trans_N"/>
    <property type="match status" value="1"/>
</dbReference>
<dbReference type="Pfam" id="PF06422">
    <property type="entry name" value="PDR_CDR"/>
    <property type="match status" value="1"/>
</dbReference>
<evidence type="ECO:0000256" key="9">
    <source>
        <dbReference type="SAM" id="Phobius"/>
    </source>
</evidence>
<dbReference type="InterPro" id="IPR003593">
    <property type="entry name" value="AAA+_ATPase"/>
</dbReference>
<keyword evidence="4 9" id="KW-0812">Transmembrane</keyword>
<feature type="transmembrane region" description="Helical" evidence="9">
    <location>
        <begin position="497"/>
        <end position="514"/>
    </location>
</feature>
<evidence type="ECO:0000256" key="3">
    <source>
        <dbReference type="ARBA" id="ARBA00022448"/>
    </source>
</evidence>
<dbReference type="Proteomes" id="UP000235672">
    <property type="component" value="Unassembled WGS sequence"/>
</dbReference>
<comment type="subcellular location">
    <subcellularLocation>
        <location evidence="1">Membrane</location>
        <topology evidence="1">Multi-pass membrane protein</topology>
    </subcellularLocation>
</comment>
<dbReference type="InterPro" id="IPR029481">
    <property type="entry name" value="ABC_trans_N"/>
</dbReference>
<feature type="transmembrane region" description="Helical" evidence="9">
    <location>
        <begin position="631"/>
        <end position="653"/>
    </location>
</feature>
<feature type="transmembrane region" description="Helical" evidence="9">
    <location>
        <begin position="1310"/>
        <end position="1332"/>
    </location>
</feature>
<evidence type="ECO:0000256" key="6">
    <source>
        <dbReference type="ARBA" id="ARBA00022840"/>
    </source>
</evidence>
<protein>
    <submittedName>
        <fullName evidence="11">Putative ABC transporter</fullName>
    </submittedName>
</protein>
<evidence type="ECO:0000256" key="5">
    <source>
        <dbReference type="ARBA" id="ARBA00022741"/>
    </source>
</evidence>
<sequence>MATDTNATSIHENRELVRFPNTEKIPIGGEKKYDAGKIDLEKSRPNIISSKATFQNPFLSLPSESEINPQSSRFNARAWMKNLVGFMSQDPTRHPRRTASVCFRNLNAHGFGTPTDYQKTVGNVLLEIGSLFRWIVQSEKQRIQILNGFNGLVDRGDMLLVLGRPGSGCSTLLKTISGDTDGFFIAPESKINFQGISARQMREQFRGEAIYMAETDTHFPQLTVGQTLLFAAKARAPRDEAFPGVTKEMYAEHMRDVVLATFGLRHTMDTNVGSDLANGVSGGERKRVSIAEAILSGSPLQCWDNSTRGLDSANALEFCRILKLSTELAGATACVALYQVSQSIYNVFDKVTVLYDGHQIYFGRCSEARAFFTRMGFEPAPRQTTADFLTSLTSPAERIVKPGFEDKTPRTAAEFVSAWKRSPEYAALIRDIEAYDEKYPIGGPSVAEFTLSRRAQQAPHQRAQSPYTLSIYQQVMLCVGRGFQRLKGDASVTISRVVGNTILALVVGSVFYNLEDSTASFYSRGILLFFAILLNAFASALEILLLYAQRPIVEKHARYALYHPFAEAISSMICDLPYKVVNCISFNLVLYFMTNLRRTPSAFFTFLAISFGTTLALSMLFRTFGAMSRTLAQALCPSAIIILALMIYTGFVIPPTEMVPWFRWINYIDPIAYAFESLMINEFYGRDFDCANFVPTGSTYADVGGVYHTCSVVGSIPGSPVVSGTDYIKLSFKYERAHLWRNFGIIIAFTLFFMFTYLYSTEKIAAKKSKGEVLLFRRGNLSESKHYDIEASSLSKLSSPVEELSTELPKEISASIRDSPSSKISGLAEDIRVELPKKAHGAIQKQTAVFQWKNICFDIKIKKETRRILDHVDGWVKPGTLTALVGPSGAGKTSLLDVLATRNTIGVVSGDVLIDGHRRDIFFQRKTGYAQQQDIHLETTTVREALRFSALMRQPADITLKEKVAYVEDVIDLLDMEAYADAIVGVPGEGLNIEQRKKLTIGVELASRPQLLLFLDEPSSGLDSQTSWSILDLLEKLTAHGQAILCTVHQPSATLLERFDRILFLGSNGKPVYFGELGPACTTLTQYFEKNGAISCPPEGNPAEYMMEITGCAPGTESNIDWPNVWRSSSEFAKVHQELEHMERTLQKAESYVSSSDSDNREFAAPFFVQLWECFKRVNSQYWRSPTYIYSKTALCLLSALFLGFSFYHANNTLQGLQNQTFSVFMLLTMSSNLVRQILPNFVTQRAIYEARERPARTYSWQVFMLSNILVELPWNTLMAVLVFICWYYPVGLYRNAQATHAIAERGGAMFLLVWVYMMWTSTFASMSVAAVELAEMAGNYANLLFVFSLIFCGILASPSALPGFWIFMYHLSPYTYLVSAILSIGIANTAVKCSTLELLHFEPLPNTTCGIYLAPYIKQLGGYLNNPNATTECEFCVIADTNTFLSGVGVDYRDRWQNFGILWGFVVFNILMAVLLYWGFRVPKKSRQLALVETELDGARAKQG</sequence>
<feature type="transmembrane region" description="Helical" evidence="9">
    <location>
        <begin position="1375"/>
        <end position="1392"/>
    </location>
</feature>
<dbReference type="GO" id="GO:0005524">
    <property type="term" value="F:ATP binding"/>
    <property type="evidence" value="ECO:0007669"/>
    <property type="project" value="UniProtKB-KW"/>
</dbReference>
<dbReference type="PROSITE" id="PS00211">
    <property type="entry name" value="ABC_TRANSPORTER_1"/>
    <property type="match status" value="1"/>
</dbReference>
<dbReference type="PROSITE" id="PS50893">
    <property type="entry name" value="ABC_TRANSPORTER_2"/>
    <property type="match status" value="2"/>
</dbReference>
<keyword evidence="5" id="KW-0547">Nucleotide-binding</keyword>
<dbReference type="OrthoDB" id="245989at2759"/>
<gene>
    <name evidence="11" type="ORF">NA56DRAFT_648284</name>
</gene>
<feature type="transmembrane region" description="Helical" evidence="9">
    <location>
        <begin position="1344"/>
        <end position="1368"/>
    </location>
</feature>
<dbReference type="GO" id="GO:0140359">
    <property type="term" value="F:ABC-type transporter activity"/>
    <property type="evidence" value="ECO:0007669"/>
    <property type="project" value="InterPro"/>
</dbReference>
<dbReference type="Pfam" id="PF01061">
    <property type="entry name" value="ABC2_membrane"/>
    <property type="match status" value="2"/>
</dbReference>
<dbReference type="CDD" id="cd03232">
    <property type="entry name" value="ABCG_PDR_domain2"/>
    <property type="match status" value="1"/>
</dbReference>
<feature type="transmembrane region" description="Helical" evidence="9">
    <location>
        <begin position="526"/>
        <end position="548"/>
    </location>
</feature>
<feature type="domain" description="ABC transporter" evidence="10">
    <location>
        <begin position="126"/>
        <end position="381"/>
    </location>
</feature>
<keyword evidence="6" id="KW-0067">ATP-binding</keyword>
<dbReference type="InterPro" id="IPR003439">
    <property type="entry name" value="ABC_transporter-like_ATP-bd"/>
</dbReference>
<dbReference type="InterPro" id="IPR034003">
    <property type="entry name" value="ABCG_PDR_2"/>
</dbReference>
<dbReference type="InterPro" id="IPR013525">
    <property type="entry name" value="ABC2_TM"/>
</dbReference>
<dbReference type="FunFam" id="3.40.50.300:FF:000054">
    <property type="entry name" value="ABC multidrug transporter atrF"/>
    <property type="match status" value="1"/>
</dbReference>
<evidence type="ECO:0000256" key="8">
    <source>
        <dbReference type="ARBA" id="ARBA00023136"/>
    </source>
</evidence>
<dbReference type="SUPFAM" id="SSF52540">
    <property type="entry name" value="P-loop containing nucleoside triphosphate hydrolases"/>
    <property type="match status" value="2"/>
</dbReference>
<dbReference type="Pfam" id="PF00005">
    <property type="entry name" value="ABC_tran"/>
    <property type="match status" value="2"/>
</dbReference>
<dbReference type="InterPro" id="IPR010929">
    <property type="entry name" value="PDR_CDR_ABC"/>
</dbReference>
<dbReference type="InterPro" id="IPR034001">
    <property type="entry name" value="ABCG_PDR_1"/>
</dbReference>
<evidence type="ECO:0000256" key="1">
    <source>
        <dbReference type="ARBA" id="ARBA00004141"/>
    </source>
</evidence>
<dbReference type="GO" id="GO:0016887">
    <property type="term" value="F:ATP hydrolysis activity"/>
    <property type="evidence" value="ECO:0007669"/>
    <property type="project" value="InterPro"/>
</dbReference>
<evidence type="ECO:0000256" key="7">
    <source>
        <dbReference type="ARBA" id="ARBA00022989"/>
    </source>
</evidence>
<keyword evidence="8 9" id="KW-0472">Membrane</keyword>
<evidence type="ECO:0000256" key="2">
    <source>
        <dbReference type="ARBA" id="ARBA00006012"/>
    </source>
</evidence>
<dbReference type="InterPro" id="IPR017871">
    <property type="entry name" value="ABC_transporter-like_CS"/>
</dbReference>